<feature type="compositionally biased region" description="Low complexity" evidence="1">
    <location>
        <begin position="1"/>
        <end position="16"/>
    </location>
</feature>
<dbReference type="EMBL" id="DF977495">
    <property type="protein sequence ID" value="GAW26815.1"/>
    <property type="molecule type" value="Genomic_DNA"/>
</dbReference>
<feature type="region of interest" description="Disordered" evidence="1">
    <location>
        <begin position="1"/>
        <end position="35"/>
    </location>
</feature>
<feature type="region of interest" description="Disordered" evidence="1">
    <location>
        <begin position="114"/>
        <end position="147"/>
    </location>
</feature>
<sequence>MSSSPPLQRRPSLVLPWPLARPSEPASPCTDPRRPPCPIETAAPVWNSRQIQNAFQSAVALAGHKHGGRHKILLTRDHFEKVFKMSGRFNSYLWSIQYKTDADKAVNRGVRHDGWVRPGTTGNAAGPRDKSRLEVDQQTGGLTAFRP</sequence>
<feature type="domain" description="AAA+ ATPase lid" evidence="2">
    <location>
        <begin position="44"/>
        <end position="97"/>
    </location>
</feature>
<dbReference type="OrthoDB" id="4590793at2759"/>
<dbReference type="AlphaFoldDB" id="A0A1S8AA50"/>
<protein>
    <submittedName>
        <fullName evidence="3">Putative AAA family ATPase</fullName>
    </submittedName>
</protein>
<accession>A0A1S8AA50</accession>
<dbReference type="InterPro" id="IPR056599">
    <property type="entry name" value="AAA_lid_fung"/>
</dbReference>
<evidence type="ECO:0000256" key="1">
    <source>
        <dbReference type="SAM" id="MobiDB-lite"/>
    </source>
</evidence>
<evidence type="ECO:0000313" key="3">
    <source>
        <dbReference type="EMBL" id="GAW26815.1"/>
    </source>
</evidence>
<name>A0A1S8AA50_ROSNE</name>
<keyword evidence="4" id="KW-1185">Reference proteome</keyword>
<gene>
    <name evidence="3" type="ORF">SAMD00023353_5000870</name>
</gene>
<proteinExistence type="predicted"/>
<organism evidence="3">
    <name type="scientific">Rosellinia necatrix</name>
    <name type="common">White root-rot fungus</name>
    <dbReference type="NCBI Taxonomy" id="77044"/>
    <lineage>
        <taxon>Eukaryota</taxon>
        <taxon>Fungi</taxon>
        <taxon>Dikarya</taxon>
        <taxon>Ascomycota</taxon>
        <taxon>Pezizomycotina</taxon>
        <taxon>Sordariomycetes</taxon>
        <taxon>Xylariomycetidae</taxon>
        <taxon>Xylariales</taxon>
        <taxon>Xylariaceae</taxon>
        <taxon>Rosellinia</taxon>
    </lineage>
</organism>
<evidence type="ECO:0000259" key="2">
    <source>
        <dbReference type="Pfam" id="PF23232"/>
    </source>
</evidence>
<evidence type="ECO:0000313" key="4">
    <source>
        <dbReference type="Proteomes" id="UP000054516"/>
    </source>
</evidence>
<dbReference type="Pfam" id="PF23232">
    <property type="entry name" value="AAA_lid_13"/>
    <property type="match status" value="1"/>
</dbReference>
<reference evidence="3" key="1">
    <citation type="submission" date="2016-03" db="EMBL/GenBank/DDBJ databases">
        <title>Draft genome sequence of Rosellinia necatrix.</title>
        <authorList>
            <person name="Kanematsu S."/>
        </authorList>
    </citation>
    <scope>NUCLEOTIDE SEQUENCE [LARGE SCALE GENOMIC DNA]</scope>
    <source>
        <strain evidence="3">W97</strain>
    </source>
</reference>
<dbReference type="STRING" id="77044.A0A1S8AA50"/>
<dbReference type="Proteomes" id="UP000054516">
    <property type="component" value="Unassembled WGS sequence"/>
</dbReference>